<dbReference type="Proteomes" id="UP000010552">
    <property type="component" value="Unassembled WGS sequence"/>
</dbReference>
<dbReference type="AlphaFoldDB" id="L5JZD6"/>
<dbReference type="EMBL" id="KB031076">
    <property type="protein sequence ID" value="ELK03866.1"/>
    <property type="molecule type" value="Genomic_DNA"/>
</dbReference>
<organism evidence="1 2">
    <name type="scientific">Pteropus alecto</name>
    <name type="common">Black flying fox</name>
    <dbReference type="NCBI Taxonomy" id="9402"/>
    <lineage>
        <taxon>Eukaryota</taxon>
        <taxon>Metazoa</taxon>
        <taxon>Chordata</taxon>
        <taxon>Craniata</taxon>
        <taxon>Vertebrata</taxon>
        <taxon>Euteleostomi</taxon>
        <taxon>Mammalia</taxon>
        <taxon>Eutheria</taxon>
        <taxon>Laurasiatheria</taxon>
        <taxon>Chiroptera</taxon>
        <taxon>Yinpterochiroptera</taxon>
        <taxon>Pteropodoidea</taxon>
        <taxon>Pteropodidae</taxon>
        <taxon>Pteropodinae</taxon>
        <taxon>Pteropus</taxon>
    </lineage>
</organism>
<accession>L5JZD6</accession>
<sequence>MSPLYTDGSLLEGEAYAHAQYGEVWIQDPSGCQEGKTARKKKRNKTPVLTHNLVRFGSRTLVGAKKAADIYDR</sequence>
<evidence type="ECO:0000313" key="2">
    <source>
        <dbReference type="Proteomes" id="UP000010552"/>
    </source>
</evidence>
<gene>
    <name evidence="1" type="ORF">PAL_GLEAN10010247</name>
</gene>
<dbReference type="InParanoid" id="L5JZD6"/>
<keyword evidence="2" id="KW-1185">Reference proteome</keyword>
<protein>
    <submittedName>
        <fullName evidence="1">Uncharacterized protein</fullName>
    </submittedName>
</protein>
<name>L5JZD6_PTEAL</name>
<evidence type="ECO:0000313" key="1">
    <source>
        <dbReference type="EMBL" id="ELK03866.1"/>
    </source>
</evidence>
<proteinExistence type="predicted"/>
<reference evidence="2" key="1">
    <citation type="journal article" date="2013" name="Science">
        <title>Comparative analysis of bat genomes provides insight into the evolution of flight and immunity.</title>
        <authorList>
            <person name="Zhang G."/>
            <person name="Cowled C."/>
            <person name="Shi Z."/>
            <person name="Huang Z."/>
            <person name="Bishop-Lilly K.A."/>
            <person name="Fang X."/>
            <person name="Wynne J.W."/>
            <person name="Xiong Z."/>
            <person name="Baker M.L."/>
            <person name="Zhao W."/>
            <person name="Tachedjian M."/>
            <person name="Zhu Y."/>
            <person name="Zhou P."/>
            <person name="Jiang X."/>
            <person name="Ng J."/>
            <person name="Yang L."/>
            <person name="Wu L."/>
            <person name="Xiao J."/>
            <person name="Feng Y."/>
            <person name="Chen Y."/>
            <person name="Sun X."/>
            <person name="Zhang Y."/>
            <person name="Marsh G.A."/>
            <person name="Crameri G."/>
            <person name="Broder C.C."/>
            <person name="Frey K.G."/>
            <person name="Wang L.F."/>
            <person name="Wang J."/>
        </authorList>
    </citation>
    <scope>NUCLEOTIDE SEQUENCE [LARGE SCALE GENOMIC DNA]</scope>
</reference>